<evidence type="ECO:0000256" key="3">
    <source>
        <dbReference type="ARBA" id="ARBA00022553"/>
    </source>
</evidence>
<evidence type="ECO:0000313" key="13">
    <source>
        <dbReference type="EMBL" id="KAJ6217584.1"/>
    </source>
</evidence>
<dbReference type="GO" id="GO:0007018">
    <property type="term" value="P:microtubule-based movement"/>
    <property type="evidence" value="ECO:0007669"/>
    <property type="project" value="InterPro"/>
</dbReference>
<evidence type="ECO:0000256" key="11">
    <source>
        <dbReference type="SAM" id="Coils"/>
    </source>
</evidence>
<dbReference type="PANTHER" id="PTHR47970:SF12">
    <property type="entry name" value="KINESIN FAMILY MEMBER 11"/>
    <property type="match status" value="1"/>
</dbReference>
<comment type="subcellular location">
    <subcellularLocation>
        <location evidence="1">Cytoplasm</location>
        <location evidence="1">Cytoskeleton</location>
    </subcellularLocation>
</comment>
<keyword evidence="14" id="KW-1185">Reference proteome</keyword>
<dbReference type="EMBL" id="JAPWDV010000003">
    <property type="protein sequence ID" value="KAJ6217584.1"/>
    <property type="molecule type" value="Genomic_DNA"/>
</dbReference>
<keyword evidence="11" id="KW-0175">Coiled coil</keyword>
<evidence type="ECO:0000256" key="9">
    <source>
        <dbReference type="ARBA" id="ARBA00034704"/>
    </source>
</evidence>
<dbReference type="FunFam" id="3.40.850.10:FF:000019">
    <property type="entry name" value="Kinesin-like protein KIN-5D"/>
    <property type="match status" value="1"/>
</dbReference>
<dbReference type="Gene3D" id="3.40.850.10">
    <property type="entry name" value="Kinesin motor domain"/>
    <property type="match status" value="1"/>
</dbReference>
<feature type="binding site" evidence="10">
    <location>
        <begin position="83"/>
        <end position="90"/>
    </location>
    <ligand>
        <name>ATP</name>
        <dbReference type="ChEBI" id="CHEBI:30616"/>
    </ligand>
</feature>
<proteinExistence type="inferred from homology"/>
<dbReference type="GO" id="GO:0008017">
    <property type="term" value="F:microtubule binding"/>
    <property type="evidence" value="ECO:0007669"/>
    <property type="project" value="InterPro"/>
</dbReference>
<feature type="coiled-coil region" evidence="11">
    <location>
        <begin position="351"/>
        <end position="461"/>
    </location>
</feature>
<feature type="coiled-coil region" evidence="11">
    <location>
        <begin position="676"/>
        <end position="713"/>
    </location>
</feature>
<evidence type="ECO:0000313" key="14">
    <source>
        <dbReference type="Proteomes" id="UP001142055"/>
    </source>
</evidence>
<comment type="caution">
    <text evidence="13">The sequence shown here is derived from an EMBL/GenBank/DDBJ whole genome shotgun (WGS) entry which is preliminary data.</text>
</comment>
<name>A0A9Q0RKB8_BLOTA</name>
<dbReference type="InterPro" id="IPR019821">
    <property type="entry name" value="Kinesin_motor_CS"/>
</dbReference>
<dbReference type="GO" id="GO:0090307">
    <property type="term" value="P:mitotic spindle assembly"/>
    <property type="evidence" value="ECO:0007669"/>
    <property type="project" value="TreeGrafter"/>
</dbReference>
<dbReference type="GO" id="GO:0072686">
    <property type="term" value="C:mitotic spindle"/>
    <property type="evidence" value="ECO:0007669"/>
    <property type="project" value="TreeGrafter"/>
</dbReference>
<evidence type="ECO:0000256" key="1">
    <source>
        <dbReference type="ARBA" id="ARBA00004245"/>
    </source>
</evidence>
<evidence type="ECO:0000256" key="7">
    <source>
        <dbReference type="ARBA" id="ARBA00023175"/>
    </source>
</evidence>
<sequence length="1034" mass="118102">MSEENQNIQVFVRCRPLNASEKKSGIELIPERRTIKYLPQNRNYTFDNVFDSKTKQINVYRSVVEPLVDQVIEGYNCTVFAYGQTGTGKTYTMVGHRSEIDLSWDEDPTSGMVPRAIDQLIDSLQNQGAEYTIRVSFLELYNEDAYDLLSPLCDNNKLRIYNDSERKGSVIISGLVELVVQTKKEIFEILERGTLKRQTAPTLMNACSSRSHSIFSITVHIKEFTYEGEEVVKMGKLNLVDLAGSENIGRSGAVEERFREASNINKSLLTLGRVITLLVEKSSHIPYRDSKLTRLLQDSLGGKTKTSIIATISPGSNDLEDTISTLDYAQRAKKITNKPEINLKMSTKTLISEYAIEIDKLRRDLDAARDKKGIYVDAKNYSQMESTLKQQEQDIEVKEMKIGILQNEVEKWNQLFSEASTNLETKNNELEQLNEKLKLLVDDLNQTRSSLELIKTKVEEQKILVESHQLTEKKLHTQAKSIINVTDKCVNDNQALFRKVDTLSSLENKNIGSFNEFMNGFFKRTNEMDDFNSLLFDTFKECIQNVKQLIIDNMASTTQKSDELSSSINQVNETVSSSTTELINLFQQDLTINDSVNSIKNIMNKLKDEISNEISSSNATRLIKQNKSKAMNDSLINENIQHRSELENILMNEIIRLEETSKLSASILKSDKSEFVEKIKEKADQFQKQQKEINRLQRENDNLRNYISDFENKFKDFMTAKETFVKNCLTSITDNSLTTNRLSSDLKEFHLSDNKYLNSLSLKSDDKLAKIVKENAETSSVLSGIDKLAHSACQNNINRLAEYQDNQTKIEADYQVLSQSLFAKLEQTTKLVDTKLTTDVNDELVKSCASKTTFVDNLKAKTSQFVSQSKSLIAAHVENISTNNVSIKEECESKLEEYSAYKSSQNHKFQEYINNCNKFRTQGFRTYETTGETPSKCIYTYPRTLAATSPHDKILARFRAKYANQNHNDINNRSKILEEQSISIFNESELEDQQFGDENDFLALQKTFTITEEKISTNGIIKDKNERKLLKDKN</sequence>
<dbReference type="Pfam" id="PF00225">
    <property type="entry name" value="Kinesin"/>
    <property type="match status" value="1"/>
</dbReference>
<comment type="similarity">
    <text evidence="9">Belongs to the TRAFAC class myosin-kinesin ATPase superfamily. Kinesin family. KIN-5/BimC subfamily.</text>
</comment>
<organism evidence="13 14">
    <name type="scientific">Blomia tropicalis</name>
    <name type="common">Mite</name>
    <dbReference type="NCBI Taxonomy" id="40697"/>
    <lineage>
        <taxon>Eukaryota</taxon>
        <taxon>Metazoa</taxon>
        <taxon>Ecdysozoa</taxon>
        <taxon>Arthropoda</taxon>
        <taxon>Chelicerata</taxon>
        <taxon>Arachnida</taxon>
        <taxon>Acari</taxon>
        <taxon>Acariformes</taxon>
        <taxon>Sarcoptiformes</taxon>
        <taxon>Astigmata</taxon>
        <taxon>Glycyphagoidea</taxon>
        <taxon>Echimyopodidae</taxon>
        <taxon>Blomia</taxon>
    </lineage>
</organism>
<keyword evidence="7 10" id="KW-0505">Motor protein</keyword>
<evidence type="ECO:0000256" key="4">
    <source>
        <dbReference type="ARBA" id="ARBA00022701"/>
    </source>
</evidence>
<dbReference type="GO" id="GO:0005524">
    <property type="term" value="F:ATP binding"/>
    <property type="evidence" value="ECO:0007669"/>
    <property type="project" value="UniProtKB-UniRule"/>
</dbReference>
<dbReference type="AlphaFoldDB" id="A0A9Q0RKB8"/>
<evidence type="ECO:0000256" key="6">
    <source>
        <dbReference type="ARBA" id="ARBA00022840"/>
    </source>
</evidence>
<dbReference type="Pfam" id="PF13931">
    <property type="entry name" value="Microtub_bind"/>
    <property type="match status" value="1"/>
</dbReference>
<dbReference type="PROSITE" id="PS00411">
    <property type="entry name" value="KINESIN_MOTOR_1"/>
    <property type="match status" value="1"/>
</dbReference>
<gene>
    <name evidence="13" type="ORF">RDWZM_008741</name>
</gene>
<dbReference type="PANTHER" id="PTHR47970">
    <property type="entry name" value="KINESIN-LIKE PROTEIN KIF11"/>
    <property type="match status" value="1"/>
</dbReference>
<keyword evidence="3" id="KW-0597">Phosphoprotein</keyword>
<dbReference type="InterPro" id="IPR047149">
    <property type="entry name" value="KIF11-like"/>
</dbReference>
<protein>
    <recommendedName>
        <fullName evidence="12">Kinesin motor domain-containing protein</fullName>
    </recommendedName>
</protein>
<accession>A0A9Q0RKB8</accession>
<reference evidence="13" key="1">
    <citation type="submission" date="2022-12" db="EMBL/GenBank/DDBJ databases">
        <title>Genome assemblies of Blomia tropicalis.</title>
        <authorList>
            <person name="Cui Y."/>
        </authorList>
    </citation>
    <scope>NUCLEOTIDE SEQUENCE</scope>
    <source>
        <tissue evidence="13">Adult mites</tissue>
    </source>
</reference>
<dbReference type="InterPro" id="IPR027417">
    <property type="entry name" value="P-loop_NTPase"/>
</dbReference>
<dbReference type="OMA" id="NENIQHR"/>
<keyword evidence="4" id="KW-0493">Microtubule</keyword>
<dbReference type="SUPFAM" id="SSF52540">
    <property type="entry name" value="P-loop containing nucleoside triphosphate hydrolases"/>
    <property type="match status" value="1"/>
</dbReference>
<evidence type="ECO:0000259" key="12">
    <source>
        <dbReference type="PROSITE" id="PS50067"/>
    </source>
</evidence>
<dbReference type="InterPro" id="IPR036961">
    <property type="entry name" value="Kinesin_motor_dom_sf"/>
</dbReference>
<dbReference type="GO" id="GO:0051231">
    <property type="term" value="P:spindle elongation"/>
    <property type="evidence" value="ECO:0007669"/>
    <property type="project" value="TreeGrafter"/>
</dbReference>
<dbReference type="GO" id="GO:0008574">
    <property type="term" value="F:plus-end-directed microtubule motor activity"/>
    <property type="evidence" value="ECO:0007669"/>
    <property type="project" value="TreeGrafter"/>
</dbReference>
<dbReference type="InterPro" id="IPR025901">
    <property type="entry name" value="Kinesin-assoc_MT-bd_dom"/>
</dbReference>
<evidence type="ECO:0000256" key="8">
    <source>
        <dbReference type="ARBA" id="ARBA00023212"/>
    </source>
</evidence>
<keyword evidence="2" id="KW-0963">Cytoplasm</keyword>
<dbReference type="InterPro" id="IPR001752">
    <property type="entry name" value="Kinesin_motor_dom"/>
</dbReference>
<dbReference type="PROSITE" id="PS50067">
    <property type="entry name" value="KINESIN_MOTOR_2"/>
    <property type="match status" value="1"/>
</dbReference>
<feature type="domain" description="Kinesin motor" evidence="12">
    <location>
        <begin position="7"/>
        <end position="335"/>
    </location>
</feature>
<dbReference type="PRINTS" id="PR00380">
    <property type="entry name" value="KINESINHEAVY"/>
</dbReference>
<evidence type="ECO:0000256" key="5">
    <source>
        <dbReference type="ARBA" id="ARBA00022741"/>
    </source>
</evidence>
<dbReference type="GO" id="GO:0005876">
    <property type="term" value="C:spindle microtubule"/>
    <property type="evidence" value="ECO:0007669"/>
    <property type="project" value="TreeGrafter"/>
</dbReference>
<evidence type="ECO:0000256" key="2">
    <source>
        <dbReference type="ARBA" id="ARBA00022490"/>
    </source>
</evidence>
<dbReference type="SMART" id="SM00129">
    <property type="entry name" value="KISc"/>
    <property type="match status" value="1"/>
</dbReference>
<dbReference type="GO" id="GO:0005634">
    <property type="term" value="C:nucleus"/>
    <property type="evidence" value="ECO:0007669"/>
    <property type="project" value="TreeGrafter"/>
</dbReference>
<keyword evidence="8" id="KW-0206">Cytoskeleton</keyword>
<keyword evidence="5 10" id="KW-0547">Nucleotide-binding</keyword>
<evidence type="ECO:0000256" key="10">
    <source>
        <dbReference type="PROSITE-ProRule" id="PRU00283"/>
    </source>
</evidence>
<dbReference type="Proteomes" id="UP001142055">
    <property type="component" value="Chromosome 3"/>
</dbReference>
<keyword evidence="6 10" id="KW-0067">ATP-binding</keyword>